<evidence type="ECO:0000256" key="5">
    <source>
        <dbReference type="PROSITE-ProRule" id="PRU00288"/>
    </source>
</evidence>
<gene>
    <name evidence="9" type="ORF">B4U79_08256</name>
</gene>
<keyword evidence="2" id="KW-0479">Metal-binding</keyword>
<comment type="caution">
    <text evidence="9">The sequence shown here is derived from an EMBL/GenBank/DDBJ whole genome shotgun (WGS) entry which is preliminary data.</text>
</comment>
<dbReference type="PRINTS" id="PR00405">
    <property type="entry name" value="REVINTRACTNG"/>
</dbReference>
<dbReference type="Proteomes" id="UP000285301">
    <property type="component" value="Unassembled WGS sequence"/>
</dbReference>
<dbReference type="InterPro" id="IPR038508">
    <property type="entry name" value="ArfGAP_dom_sf"/>
</dbReference>
<evidence type="ECO:0000256" key="4">
    <source>
        <dbReference type="ARBA" id="ARBA00022833"/>
    </source>
</evidence>
<keyword evidence="3 5" id="KW-0863">Zinc-finger</keyword>
<dbReference type="InterPro" id="IPR037278">
    <property type="entry name" value="ARFGAP/RecO"/>
</dbReference>
<evidence type="ECO:0000256" key="7">
    <source>
        <dbReference type="SAM" id="MobiDB-lite"/>
    </source>
</evidence>
<accession>A0A443RMR0</accession>
<evidence type="ECO:0000256" key="6">
    <source>
        <dbReference type="SAM" id="Coils"/>
    </source>
</evidence>
<dbReference type="GO" id="GO:0005096">
    <property type="term" value="F:GTPase activator activity"/>
    <property type="evidence" value="ECO:0007669"/>
    <property type="project" value="UniProtKB-KW"/>
</dbReference>
<dbReference type="PANTHER" id="PTHR45686:SF4">
    <property type="entry name" value="ADP-RIBOSYLATION FACTOR GTPASE ACTIVATING PROTEIN 3, ISOFORM H"/>
    <property type="match status" value="1"/>
</dbReference>
<proteinExistence type="predicted"/>
<evidence type="ECO:0000259" key="8">
    <source>
        <dbReference type="PROSITE" id="PS50115"/>
    </source>
</evidence>
<dbReference type="GO" id="GO:0008270">
    <property type="term" value="F:zinc ion binding"/>
    <property type="evidence" value="ECO:0007669"/>
    <property type="project" value="UniProtKB-KW"/>
</dbReference>
<dbReference type="PROSITE" id="PS50115">
    <property type="entry name" value="ARFGAP"/>
    <property type="match status" value="1"/>
</dbReference>
<organism evidence="9 10">
    <name type="scientific">Dinothrombium tinctorium</name>
    <dbReference type="NCBI Taxonomy" id="1965070"/>
    <lineage>
        <taxon>Eukaryota</taxon>
        <taxon>Metazoa</taxon>
        <taxon>Ecdysozoa</taxon>
        <taxon>Arthropoda</taxon>
        <taxon>Chelicerata</taxon>
        <taxon>Arachnida</taxon>
        <taxon>Acari</taxon>
        <taxon>Acariformes</taxon>
        <taxon>Trombidiformes</taxon>
        <taxon>Prostigmata</taxon>
        <taxon>Anystina</taxon>
        <taxon>Parasitengona</taxon>
        <taxon>Trombidioidea</taxon>
        <taxon>Trombidiidae</taxon>
        <taxon>Dinothrombium</taxon>
    </lineage>
</organism>
<feature type="region of interest" description="Disordered" evidence="7">
    <location>
        <begin position="192"/>
        <end position="234"/>
    </location>
</feature>
<feature type="domain" description="Arf-GAP" evidence="8">
    <location>
        <begin position="13"/>
        <end position="120"/>
    </location>
</feature>
<evidence type="ECO:0000256" key="1">
    <source>
        <dbReference type="ARBA" id="ARBA00022468"/>
    </source>
</evidence>
<dbReference type="GO" id="GO:0000139">
    <property type="term" value="C:Golgi membrane"/>
    <property type="evidence" value="ECO:0007669"/>
    <property type="project" value="GOC"/>
</dbReference>
<dbReference type="CDD" id="cd08959">
    <property type="entry name" value="ArfGap_ArfGap1_like"/>
    <property type="match status" value="1"/>
</dbReference>
<sequence length="549" mass="60494">MATEMNPNKNDIMAVLSKLRSQSANKQCFDCGAKNPSWASVTYGVFICIDCSAVHRSLGVHLSFVRSTQLDTNWTWLQLRSMQVGGNANALQFFQQHNVTTKDAQQKYNSRAAQLYREKLSQSAISAMRQHGTKLFIDTHFNVSTTGSSPEMKSVDFWAEHDEKSNQEIGNNEENKINPNESLQEFNSEIQPNLSRAESNSLKSGSTDSQKNYKPIIGVKKTPTSKKGLGGKRGLGAQKVNADFKKIEEEAQKADELKEKFESASSKPLSKEEVQENLTSINLAYQELSEKQKLTEQKLKNINPQKAEQLERLGMGFTSTGTARGGISHSAVSDMKTIEQVNPTNTNSSASSLSKNMGFNDIQMELMMLEMALSSGPPKYKDGPFNKSTGSKSKNDLGFENDNFWDAFETDKKEKTPEVIESIPSIELSKQSHNRNVSSSKSMGAISSDQAQKKFGSAKAISSDQFFGDSKDSDFERRTTLSRFEGSSSISSDDYFGRKTDKSRQSSIAATNLYDIKEGVKDGVTKVAGKLSNLATGVMSSLQVSLASD</sequence>
<evidence type="ECO:0000313" key="9">
    <source>
        <dbReference type="EMBL" id="RWS16508.1"/>
    </source>
</evidence>
<dbReference type="SMART" id="SM00105">
    <property type="entry name" value="ArfGap"/>
    <property type="match status" value="1"/>
</dbReference>
<dbReference type="AlphaFoldDB" id="A0A443RMR0"/>
<evidence type="ECO:0000256" key="3">
    <source>
        <dbReference type="ARBA" id="ARBA00022771"/>
    </source>
</evidence>
<dbReference type="GO" id="GO:0048205">
    <property type="term" value="P:COPI coating of Golgi vesicle"/>
    <property type="evidence" value="ECO:0007669"/>
    <property type="project" value="TreeGrafter"/>
</dbReference>
<feature type="region of interest" description="Disordered" evidence="7">
    <location>
        <begin position="484"/>
        <end position="505"/>
    </location>
</feature>
<feature type="coiled-coil region" evidence="6">
    <location>
        <begin position="237"/>
        <end position="291"/>
    </location>
</feature>
<dbReference type="InterPro" id="IPR001164">
    <property type="entry name" value="ArfGAP_dom"/>
</dbReference>
<keyword evidence="10" id="KW-1185">Reference proteome</keyword>
<evidence type="ECO:0000256" key="2">
    <source>
        <dbReference type="ARBA" id="ARBA00022723"/>
    </source>
</evidence>
<protein>
    <submittedName>
        <fullName evidence="9">ADP-ribosylation factor GTPase-activating protein 2-like protein</fullName>
    </submittedName>
</protein>
<dbReference type="FunFam" id="1.10.220.150:FF:000004">
    <property type="entry name" value="Putative ADP-ribosylation factor GTPase-activating protein 2"/>
    <property type="match status" value="1"/>
</dbReference>
<keyword evidence="4" id="KW-0862">Zinc</keyword>
<dbReference type="SUPFAM" id="SSF57863">
    <property type="entry name" value="ArfGap/RecO-like zinc finger"/>
    <property type="match status" value="1"/>
</dbReference>
<dbReference type="EMBL" id="NCKU01000219">
    <property type="protein sequence ID" value="RWS16508.1"/>
    <property type="molecule type" value="Genomic_DNA"/>
</dbReference>
<keyword evidence="1" id="KW-0343">GTPase activation</keyword>
<dbReference type="Pfam" id="PF01412">
    <property type="entry name" value="ArfGap"/>
    <property type="match status" value="1"/>
</dbReference>
<dbReference type="PANTHER" id="PTHR45686">
    <property type="entry name" value="ADP-RIBOSYLATION FACTOR GTPASE ACTIVATING PROTEIN 3, ISOFORM H-RELATED"/>
    <property type="match status" value="1"/>
</dbReference>
<feature type="compositionally biased region" description="Basic and acidic residues" evidence="7">
    <location>
        <begin position="495"/>
        <end position="504"/>
    </location>
</feature>
<dbReference type="OrthoDB" id="983479at2759"/>
<dbReference type="Gene3D" id="1.10.220.150">
    <property type="entry name" value="Arf GTPase activating protein"/>
    <property type="match status" value="1"/>
</dbReference>
<feature type="compositionally biased region" description="Polar residues" evidence="7">
    <location>
        <begin position="192"/>
        <end position="212"/>
    </location>
</feature>
<keyword evidence="6" id="KW-0175">Coiled coil</keyword>
<name>A0A443RMR0_9ACAR</name>
<evidence type="ECO:0000313" key="10">
    <source>
        <dbReference type="Proteomes" id="UP000285301"/>
    </source>
</evidence>
<dbReference type="STRING" id="1965070.A0A443RMR0"/>
<reference evidence="9 10" key="1">
    <citation type="journal article" date="2018" name="Gigascience">
        <title>Genomes of trombidid mites reveal novel predicted allergens and laterally-transferred genes associated with secondary metabolism.</title>
        <authorList>
            <person name="Dong X."/>
            <person name="Chaisiri K."/>
            <person name="Xia D."/>
            <person name="Armstrong S.D."/>
            <person name="Fang Y."/>
            <person name="Donnelly M.J."/>
            <person name="Kadowaki T."/>
            <person name="McGarry J.W."/>
            <person name="Darby A.C."/>
            <person name="Makepeace B.L."/>
        </authorList>
    </citation>
    <scope>NUCLEOTIDE SEQUENCE [LARGE SCALE GENOMIC DNA]</scope>
    <source>
        <strain evidence="9">UoL-WK</strain>
    </source>
</reference>